<feature type="chain" id="PRO_5045718314" evidence="3">
    <location>
        <begin position="42"/>
        <end position="595"/>
    </location>
</feature>
<proteinExistence type="predicted"/>
<accession>A0ABS3QL81</accession>
<feature type="domain" description="Secretion system C-terminal sorting" evidence="4">
    <location>
        <begin position="521"/>
        <end position="591"/>
    </location>
</feature>
<comment type="caution">
    <text evidence="5">The sequence shown here is derived from an EMBL/GenBank/DDBJ whole genome shotgun (WGS) entry which is preliminary data.</text>
</comment>
<keyword evidence="1" id="KW-0479">Metal-binding</keyword>
<feature type="signal peptide" evidence="3">
    <location>
        <begin position="1"/>
        <end position="41"/>
    </location>
</feature>
<protein>
    <submittedName>
        <fullName evidence="5">T9SS type A sorting domain-containing protein</fullName>
    </submittedName>
</protein>
<dbReference type="InterPro" id="IPR052063">
    <property type="entry name" value="Polysaccharide_Lyase_1"/>
</dbReference>
<dbReference type="Pfam" id="PF18962">
    <property type="entry name" value="Por_Secre_tail"/>
    <property type="match status" value="1"/>
</dbReference>
<dbReference type="SUPFAM" id="SSF51126">
    <property type="entry name" value="Pectin lyase-like"/>
    <property type="match status" value="1"/>
</dbReference>
<dbReference type="NCBIfam" id="TIGR04183">
    <property type="entry name" value="Por_Secre_tail"/>
    <property type="match status" value="1"/>
</dbReference>
<keyword evidence="3" id="KW-0732">Signal</keyword>
<evidence type="ECO:0000256" key="3">
    <source>
        <dbReference type="SAM" id="SignalP"/>
    </source>
</evidence>
<dbReference type="Proteomes" id="UP000664369">
    <property type="component" value="Unassembled WGS sequence"/>
</dbReference>
<sequence length="595" mass="64183">MTSFSSQYLTSLLAHPRRSAQLGMGLLATLAGLATSAPAQAQQLAFPGVEGAGRFVSGGRGRAATPTTVFEVTSLADTNTQGTLRYALSQSVSTYPYRTIVFRVCGTIRLTARLSIPRNTTIAGQTAPGDGICIADRQVSVSGDNVIVRFVRFRLGDFYPQTSGGGMVNGNGDDDAFSSQERKNIVIDHCTMSWSEDEAFTFYGAATDSMTLQWNMISEPLNYSYHFENGDQDYERHGYGGIWGGRRASFHHNLFAHCSSRTPRWNGTRYGAAIGSENCDFRNNVIYNWGTGANTYGGEGGNYNMVNNYYKYGPNSGTSTSARSRVMNPYKQTTAPVLPYAQVYLTGNYVDSNPTVTAANWKGVTMQGSTQADTVLSKVLTPFNIAPLNTQTAQDAYVSVLQGVGCILPVRDALDQRIVNDVRNRTGAIIDVQGGFPAHSPYSVSQGAWPVLTCGPAPADTDHDGMTDAYETANGLNPNNAADRQTIAANGYTNLENYLNGLVTVVTGTKATAALTEPLHLFPNPASEQLTVEHPKATPAARITIYNFVGQRVAIFTPTTGVLNTPVNISSLAKGNYMLVYTDENVKMTAKCTRE</sequence>
<dbReference type="PANTHER" id="PTHR42970:SF1">
    <property type="entry name" value="PECTATE LYASE C-RELATED"/>
    <property type="match status" value="1"/>
</dbReference>
<evidence type="ECO:0000256" key="2">
    <source>
        <dbReference type="ARBA" id="ARBA00023180"/>
    </source>
</evidence>
<organism evidence="5 6">
    <name type="scientific">Hymenobacter negativus</name>
    <dbReference type="NCBI Taxonomy" id="2795026"/>
    <lineage>
        <taxon>Bacteria</taxon>
        <taxon>Pseudomonadati</taxon>
        <taxon>Bacteroidota</taxon>
        <taxon>Cytophagia</taxon>
        <taxon>Cytophagales</taxon>
        <taxon>Hymenobacteraceae</taxon>
        <taxon>Hymenobacter</taxon>
    </lineage>
</organism>
<gene>
    <name evidence="5" type="ORF">J4E00_23335</name>
</gene>
<dbReference type="InterPro" id="IPR012334">
    <property type="entry name" value="Pectin_lyas_fold"/>
</dbReference>
<evidence type="ECO:0000313" key="5">
    <source>
        <dbReference type="EMBL" id="MBO2012019.1"/>
    </source>
</evidence>
<evidence type="ECO:0000259" key="4">
    <source>
        <dbReference type="Pfam" id="PF18962"/>
    </source>
</evidence>
<keyword evidence="6" id="KW-1185">Reference proteome</keyword>
<evidence type="ECO:0000313" key="6">
    <source>
        <dbReference type="Proteomes" id="UP000664369"/>
    </source>
</evidence>
<evidence type="ECO:0000256" key="1">
    <source>
        <dbReference type="ARBA" id="ARBA00022723"/>
    </source>
</evidence>
<dbReference type="EMBL" id="JAGETZ010000014">
    <property type="protein sequence ID" value="MBO2012019.1"/>
    <property type="molecule type" value="Genomic_DNA"/>
</dbReference>
<dbReference type="PANTHER" id="PTHR42970">
    <property type="entry name" value="PECTATE LYASE C-RELATED"/>
    <property type="match status" value="1"/>
</dbReference>
<dbReference type="InterPro" id="IPR011050">
    <property type="entry name" value="Pectin_lyase_fold/virulence"/>
</dbReference>
<reference evidence="5 6" key="1">
    <citation type="submission" date="2021-03" db="EMBL/GenBank/DDBJ databases">
        <authorList>
            <person name="Kim M.K."/>
        </authorList>
    </citation>
    <scope>NUCLEOTIDE SEQUENCE [LARGE SCALE GENOMIC DNA]</scope>
    <source>
        <strain evidence="5 6">BT442</strain>
    </source>
</reference>
<name>A0ABS3QL81_9BACT</name>
<keyword evidence="2" id="KW-0325">Glycoprotein</keyword>
<dbReference type="RefSeq" id="WP_208177774.1">
    <property type="nucleotide sequence ID" value="NZ_JAGETZ010000014.1"/>
</dbReference>
<dbReference type="Gene3D" id="2.160.20.10">
    <property type="entry name" value="Single-stranded right-handed beta-helix, Pectin lyase-like"/>
    <property type="match status" value="1"/>
</dbReference>
<dbReference type="InterPro" id="IPR026444">
    <property type="entry name" value="Secre_tail"/>
</dbReference>